<dbReference type="RefSeq" id="WP_073165001.1">
    <property type="nucleotide sequence ID" value="NZ_FQUW01000017.1"/>
</dbReference>
<dbReference type="PANTHER" id="PTHR41368:SF1">
    <property type="entry name" value="PROTEIN YGHO"/>
    <property type="match status" value="1"/>
</dbReference>
<reference evidence="2" key="1">
    <citation type="submission" date="2016-11" db="EMBL/GenBank/DDBJ databases">
        <authorList>
            <person name="Varghese N."/>
            <person name="Submissions S."/>
        </authorList>
    </citation>
    <scope>NUCLEOTIDE SEQUENCE [LARGE SCALE GENOMIC DNA]</scope>
    <source>
        <strain evidence="2">DSM 11792</strain>
    </source>
</reference>
<dbReference type="OrthoDB" id="9806005at2"/>
<dbReference type="SUPFAM" id="SSF55729">
    <property type="entry name" value="Acyl-CoA N-acyltransferases (Nat)"/>
    <property type="match status" value="1"/>
</dbReference>
<name>A0A1M4ZLZ8_9FIRM</name>
<dbReference type="Gene3D" id="3.40.630.30">
    <property type="match status" value="1"/>
</dbReference>
<evidence type="ECO:0000313" key="1">
    <source>
        <dbReference type="EMBL" id="SHF19073.1"/>
    </source>
</evidence>
<proteinExistence type="predicted"/>
<organism evidence="1 2">
    <name type="scientific">Desulfofundulus australicus DSM 11792</name>
    <dbReference type="NCBI Taxonomy" id="1121425"/>
    <lineage>
        <taxon>Bacteria</taxon>
        <taxon>Bacillati</taxon>
        <taxon>Bacillota</taxon>
        <taxon>Clostridia</taxon>
        <taxon>Eubacteriales</taxon>
        <taxon>Peptococcaceae</taxon>
        <taxon>Desulfofundulus</taxon>
    </lineage>
</organism>
<dbReference type="PANTHER" id="PTHR41368">
    <property type="entry name" value="PROTEIN YGHO"/>
    <property type="match status" value="1"/>
</dbReference>
<dbReference type="Proteomes" id="UP000184196">
    <property type="component" value="Unassembled WGS sequence"/>
</dbReference>
<dbReference type="InterPro" id="IPR039968">
    <property type="entry name" value="BcerS-like"/>
</dbReference>
<accession>A0A1M4ZLZ8</accession>
<gene>
    <name evidence="1" type="ORF">SAMN02745218_01654</name>
</gene>
<evidence type="ECO:0000313" key="2">
    <source>
        <dbReference type="Proteomes" id="UP000184196"/>
    </source>
</evidence>
<dbReference type="EMBL" id="FQUW01000017">
    <property type="protein sequence ID" value="SHF19073.1"/>
    <property type="molecule type" value="Genomic_DNA"/>
</dbReference>
<protein>
    <recommendedName>
        <fullName evidence="3">N-acetyltransferase domain-containing protein</fullName>
    </recommendedName>
</protein>
<dbReference type="InterPro" id="IPR016181">
    <property type="entry name" value="Acyl_CoA_acyltransferase"/>
</dbReference>
<evidence type="ECO:0008006" key="3">
    <source>
        <dbReference type="Google" id="ProtNLM"/>
    </source>
</evidence>
<keyword evidence="2" id="KW-1185">Reference proteome</keyword>
<dbReference type="AlphaFoldDB" id="A0A1M4ZLZ8"/>
<sequence>MSIRIVRVQRRSEFFTFLNLVDIIYGQNSPFALANKQKTSLLLHPGINPALSHVHLALYIAYEHSKPAGRIACAVDEFCRKKKTGFIGAFEAVPKENITRSLMEKAEEWLRKQKCEVVIGPVLVNTNQQVGLLVNGPPPFAGHPLPYNPPYYRELLEGYGYQKLTDLLAYQWSTETTLPENINRVARRATYHPEVTVQPLNFSTPFYEQVKAVHYILNRSMERNWGYIPLTIAETRAILTHFKSIADPRLLLLARIGHQPAGICFCVPLPGKIENKPAFRLALLAVVPEFRQRGIDALLLKNCYSVLPRGSQVEISQIHEGNVAVLKMVQRVTTQPPVRRYRVYQKNIP</sequence>